<comment type="catalytic activity">
    <reaction evidence="1">
        <text>GDP-alpha-D-glucose + phosphate = alpha-D-glucose 1-phosphate + GDP + H(+)</text>
        <dbReference type="Rhea" id="RHEA:30387"/>
        <dbReference type="ChEBI" id="CHEBI:15378"/>
        <dbReference type="ChEBI" id="CHEBI:43474"/>
        <dbReference type="ChEBI" id="CHEBI:58189"/>
        <dbReference type="ChEBI" id="CHEBI:58601"/>
        <dbReference type="ChEBI" id="CHEBI:62230"/>
        <dbReference type="EC" id="2.7.7.78"/>
    </reaction>
</comment>
<evidence type="ECO:0000256" key="10">
    <source>
        <dbReference type="ARBA" id="ARBA00022695"/>
    </source>
</evidence>
<dbReference type="SUPFAM" id="SSF54197">
    <property type="entry name" value="HIT-like"/>
    <property type="match status" value="1"/>
</dbReference>
<dbReference type="EC" id="2.7.7.78" evidence="5"/>
<dbReference type="GO" id="GO:0006006">
    <property type="term" value="P:glucose metabolic process"/>
    <property type="evidence" value="ECO:0007669"/>
    <property type="project" value="TreeGrafter"/>
</dbReference>
<evidence type="ECO:0000259" key="13">
    <source>
        <dbReference type="Pfam" id="PF26216"/>
    </source>
</evidence>
<dbReference type="Pfam" id="PF26216">
    <property type="entry name" value="GDPGP1_C"/>
    <property type="match status" value="1"/>
</dbReference>
<keyword evidence="16" id="KW-1185">Reference proteome</keyword>
<evidence type="ECO:0000259" key="14">
    <source>
        <dbReference type="Pfam" id="PF26217"/>
    </source>
</evidence>
<dbReference type="GO" id="GO:0005737">
    <property type="term" value="C:cytoplasm"/>
    <property type="evidence" value="ECO:0007669"/>
    <property type="project" value="UniProtKB-SubCell"/>
</dbReference>
<comment type="subcellular location">
    <subcellularLocation>
        <location evidence="3">Cytoplasm</location>
    </subcellularLocation>
</comment>
<comment type="function">
    <text evidence="2">Specific and highly efficient GDP-D-glucose phosphorylase regulating the levels of GDP-D-glucose in cells.</text>
</comment>
<dbReference type="GO" id="GO:0016787">
    <property type="term" value="F:hydrolase activity"/>
    <property type="evidence" value="ECO:0007669"/>
    <property type="project" value="UniProtKB-KW"/>
</dbReference>
<protein>
    <recommendedName>
        <fullName evidence="6">GDP-D-glucose phosphorylase 1</fullName>
        <ecNumber evidence="5">2.7.7.78</ecNumber>
    </recommendedName>
</protein>
<evidence type="ECO:0000256" key="9">
    <source>
        <dbReference type="ARBA" id="ARBA00022679"/>
    </source>
</evidence>
<keyword evidence="11" id="KW-0547">Nucleotide-binding</keyword>
<evidence type="ECO:0000256" key="7">
    <source>
        <dbReference type="ARBA" id="ARBA00022490"/>
    </source>
</evidence>
<accession>B4LFW3</accession>
<dbReference type="PANTHER" id="PTHR20884:SF8">
    <property type="entry name" value="GDP-D-GLUCOSE PHOSPHORYLASE 1"/>
    <property type="match status" value="1"/>
</dbReference>
<sequence length="398" mass="45658">MSWLLRTARQILRRNRFASHSFSKNLKKSTVKIRAGNRHFNSLATLLQFAVVVGAMEPKKRLKKVSMSLESKAQHYLNALKVRWMQLHEIPGLFAYQLQESRQGRKLPGKYGFYVELNAERSLKRRVPQPIESLSPTFKPQQFNFNKVDALEVMMTIDKEKDKAEVQMIINKSPLTKYHSLICPDVKNNLVQRATLSALSFCVNFMRNIDDGAVRLGYNSPGALASVNHLHFHIVHIPRDLYIDNVELQPLAGDYVYRLSPESPTEAICYVITARDTEREVREKVGSLHRLTEWLCDNHLPHNLFITHSHHSDDLRVFVFVRAKYCVTKDLTAFNVGFCEMVGFLPLSDAEKLQSMTEQTVVERIQDITGNAYESAYEQVKHIINGGVDAAWFQSLVI</sequence>
<dbReference type="KEGG" id="dvi:6622486"/>
<comment type="similarity">
    <text evidence="4">Belongs to the GDPGP1 family.</text>
</comment>
<dbReference type="AlphaFoldDB" id="B4LFW3"/>
<evidence type="ECO:0000256" key="3">
    <source>
        <dbReference type="ARBA" id="ARBA00004496"/>
    </source>
</evidence>
<feature type="domain" description="GDPGP1-like N-terminal" evidence="14">
    <location>
        <begin position="79"/>
        <end position="234"/>
    </location>
</feature>
<dbReference type="GO" id="GO:0080048">
    <property type="term" value="F:GDP-D-glucose phosphorylase activity"/>
    <property type="evidence" value="ECO:0007669"/>
    <property type="project" value="UniProtKB-EC"/>
</dbReference>
<feature type="domain" description="GDPGP1-like C-terminal" evidence="13">
    <location>
        <begin position="280"/>
        <end position="384"/>
    </location>
</feature>
<evidence type="ECO:0000256" key="6">
    <source>
        <dbReference type="ARBA" id="ARBA00018857"/>
    </source>
</evidence>
<evidence type="ECO:0000256" key="4">
    <source>
        <dbReference type="ARBA" id="ARBA00006451"/>
    </source>
</evidence>
<dbReference type="InterPro" id="IPR036265">
    <property type="entry name" value="HIT-like_sf"/>
</dbReference>
<evidence type="ECO:0000256" key="11">
    <source>
        <dbReference type="ARBA" id="ARBA00022741"/>
    </source>
</evidence>
<dbReference type="FunCoup" id="B4LFW3">
    <property type="interactions" value="499"/>
</dbReference>
<gene>
    <name evidence="15" type="primary">Dvir\GJ12172</name>
    <name evidence="15" type="ORF">Dvir_GJ12172</name>
</gene>
<keyword evidence="10" id="KW-0548">Nucleotidyltransferase</keyword>
<evidence type="ECO:0000313" key="16">
    <source>
        <dbReference type="Proteomes" id="UP000008792"/>
    </source>
</evidence>
<dbReference type="Pfam" id="PF26217">
    <property type="entry name" value="GDPGP1_N"/>
    <property type="match status" value="1"/>
</dbReference>
<dbReference type="STRING" id="7244.B4LFW3"/>
<reference evidence="15 16" key="1">
    <citation type="journal article" date="2007" name="Nature">
        <title>Evolution of genes and genomes on the Drosophila phylogeny.</title>
        <authorList>
            <consortium name="Drosophila 12 Genomes Consortium"/>
            <person name="Clark A.G."/>
            <person name="Eisen M.B."/>
            <person name="Smith D.R."/>
            <person name="Bergman C.M."/>
            <person name="Oliver B."/>
            <person name="Markow T.A."/>
            <person name="Kaufman T.C."/>
            <person name="Kellis M."/>
            <person name="Gelbart W."/>
            <person name="Iyer V.N."/>
            <person name="Pollard D.A."/>
            <person name="Sackton T.B."/>
            <person name="Larracuente A.M."/>
            <person name="Singh N.D."/>
            <person name="Abad J.P."/>
            <person name="Abt D.N."/>
            <person name="Adryan B."/>
            <person name="Aguade M."/>
            <person name="Akashi H."/>
            <person name="Anderson W.W."/>
            <person name="Aquadro C.F."/>
            <person name="Ardell D.H."/>
            <person name="Arguello R."/>
            <person name="Artieri C.G."/>
            <person name="Barbash D.A."/>
            <person name="Barker D."/>
            <person name="Barsanti P."/>
            <person name="Batterham P."/>
            <person name="Batzoglou S."/>
            <person name="Begun D."/>
            <person name="Bhutkar A."/>
            <person name="Blanco E."/>
            <person name="Bosak S.A."/>
            <person name="Bradley R.K."/>
            <person name="Brand A.D."/>
            <person name="Brent M.R."/>
            <person name="Brooks A.N."/>
            <person name="Brown R.H."/>
            <person name="Butlin R.K."/>
            <person name="Caggese C."/>
            <person name="Calvi B.R."/>
            <person name="Bernardo de Carvalho A."/>
            <person name="Caspi A."/>
            <person name="Castrezana S."/>
            <person name="Celniker S.E."/>
            <person name="Chang J.L."/>
            <person name="Chapple C."/>
            <person name="Chatterji S."/>
            <person name="Chinwalla A."/>
            <person name="Civetta A."/>
            <person name="Clifton S.W."/>
            <person name="Comeron J.M."/>
            <person name="Costello J.C."/>
            <person name="Coyne J.A."/>
            <person name="Daub J."/>
            <person name="David R.G."/>
            <person name="Delcher A.L."/>
            <person name="Delehaunty K."/>
            <person name="Do C.B."/>
            <person name="Ebling H."/>
            <person name="Edwards K."/>
            <person name="Eickbush T."/>
            <person name="Evans J.D."/>
            <person name="Filipski A."/>
            <person name="Findeiss S."/>
            <person name="Freyhult E."/>
            <person name="Fulton L."/>
            <person name="Fulton R."/>
            <person name="Garcia A.C."/>
            <person name="Gardiner A."/>
            <person name="Garfield D.A."/>
            <person name="Garvin B.E."/>
            <person name="Gibson G."/>
            <person name="Gilbert D."/>
            <person name="Gnerre S."/>
            <person name="Godfrey J."/>
            <person name="Good R."/>
            <person name="Gotea V."/>
            <person name="Gravely B."/>
            <person name="Greenberg A.J."/>
            <person name="Griffiths-Jones S."/>
            <person name="Gross S."/>
            <person name="Guigo R."/>
            <person name="Gustafson E.A."/>
            <person name="Haerty W."/>
            <person name="Hahn M.W."/>
            <person name="Halligan D.L."/>
            <person name="Halpern A.L."/>
            <person name="Halter G.M."/>
            <person name="Han M.V."/>
            <person name="Heger A."/>
            <person name="Hillier L."/>
            <person name="Hinrichs A.S."/>
            <person name="Holmes I."/>
            <person name="Hoskins R.A."/>
            <person name="Hubisz M.J."/>
            <person name="Hultmark D."/>
            <person name="Huntley M.A."/>
            <person name="Jaffe D.B."/>
            <person name="Jagadeeshan S."/>
            <person name="Jeck W.R."/>
            <person name="Johnson J."/>
            <person name="Jones C.D."/>
            <person name="Jordan W.C."/>
            <person name="Karpen G.H."/>
            <person name="Kataoka E."/>
            <person name="Keightley P.D."/>
            <person name="Kheradpour P."/>
            <person name="Kirkness E.F."/>
            <person name="Koerich L.B."/>
            <person name="Kristiansen K."/>
            <person name="Kudrna D."/>
            <person name="Kulathinal R.J."/>
            <person name="Kumar S."/>
            <person name="Kwok R."/>
            <person name="Lander E."/>
            <person name="Langley C.H."/>
            <person name="Lapoint R."/>
            <person name="Lazzaro B.P."/>
            <person name="Lee S.J."/>
            <person name="Levesque L."/>
            <person name="Li R."/>
            <person name="Lin C.F."/>
            <person name="Lin M.F."/>
            <person name="Lindblad-Toh K."/>
            <person name="Llopart A."/>
            <person name="Long M."/>
            <person name="Low L."/>
            <person name="Lozovsky E."/>
            <person name="Lu J."/>
            <person name="Luo M."/>
            <person name="Machado C.A."/>
            <person name="Makalowski W."/>
            <person name="Marzo M."/>
            <person name="Matsuda M."/>
            <person name="Matzkin L."/>
            <person name="McAllister B."/>
            <person name="McBride C.S."/>
            <person name="McKernan B."/>
            <person name="McKernan K."/>
            <person name="Mendez-Lago M."/>
            <person name="Minx P."/>
            <person name="Mollenhauer M.U."/>
            <person name="Montooth K."/>
            <person name="Mount S.M."/>
            <person name="Mu X."/>
            <person name="Myers E."/>
            <person name="Negre B."/>
            <person name="Newfeld S."/>
            <person name="Nielsen R."/>
            <person name="Noor M.A."/>
            <person name="O'Grady P."/>
            <person name="Pachter L."/>
            <person name="Papaceit M."/>
            <person name="Parisi M.J."/>
            <person name="Parisi M."/>
            <person name="Parts L."/>
            <person name="Pedersen J.S."/>
            <person name="Pesole G."/>
            <person name="Phillippy A.M."/>
            <person name="Ponting C.P."/>
            <person name="Pop M."/>
            <person name="Porcelli D."/>
            <person name="Powell J.R."/>
            <person name="Prohaska S."/>
            <person name="Pruitt K."/>
            <person name="Puig M."/>
            <person name="Quesneville H."/>
            <person name="Ram K.R."/>
            <person name="Rand D."/>
            <person name="Rasmussen M.D."/>
            <person name="Reed L.K."/>
            <person name="Reenan R."/>
            <person name="Reily A."/>
            <person name="Remington K.A."/>
            <person name="Rieger T.T."/>
            <person name="Ritchie M.G."/>
            <person name="Robin C."/>
            <person name="Rogers Y.H."/>
            <person name="Rohde C."/>
            <person name="Rozas J."/>
            <person name="Rubenfield M.J."/>
            <person name="Ruiz A."/>
            <person name="Russo S."/>
            <person name="Salzberg S.L."/>
            <person name="Sanchez-Gracia A."/>
            <person name="Saranga D.J."/>
            <person name="Sato H."/>
            <person name="Schaeffer S.W."/>
            <person name="Schatz M.C."/>
            <person name="Schlenke T."/>
            <person name="Schwartz R."/>
            <person name="Segarra C."/>
            <person name="Singh R.S."/>
            <person name="Sirot L."/>
            <person name="Sirota M."/>
            <person name="Sisneros N.B."/>
            <person name="Smith C.D."/>
            <person name="Smith T.F."/>
            <person name="Spieth J."/>
            <person name="Stage D.E."/>
            <person name="Stark A."/>
            <person name="Stephan W."/>
            <person name="Strausberg R.L."/>
            <person name="Strempel S."/>
            <person name="Sturgill D."/>
            <person name="Sutton G."/>
            <person name="Sutton G.G."/>
            <person name="Tao W."/>
            <person name="Teichmann S."/>
            <person name="Tobari Y.N."/>
            <person name="Tomimura Y."/>
            <person name="Tsolas J.M."/>
            <person name="Valente V.L."/>
            <person name="Venter E."/>
            <person name="Venter J.C."/>
            <person name="Vicario S."/>
            <person name="Vieira F.G."/>
            <person name="Vilella A.J."/>
            <person name="Villasante A."/>
            <person name="Walenz B."/>
            <person name="Wang J."/>
            <person name="Wasserman M."/>
            <person name="Watts T."/>
            <person name="Wilson D."/>
            <person name="Wilson R.K."/>
            <person name="Wing R.A."/>
            <person name="Wolfner M.F."/>
            <person name="Wong A."/>
            <person name="Wong G.K."/>
            <person name="Wu C.I."/>
            <person name="Wu G."/>
            <person name="Yamamoto D."/>
            <person name="Yang H.P."/>
            <person name="Yang S.P."/>
            <person name="Yorke J.A."/>
            <person name="Yoshida K."/>
            <person name="Zdobnov E."/>
            <person name="Zhang P."/>
            <person name="Zhang Y."/>
            <person name="Zimin A.V."/>
            <person name="Baldwin J."/>
            <person name="Abdouelleil A."/>
            <person name="Abdulkadir J."/>
            <person name="Abebe A."/>
            <person name="Abera B."/>
            <person name="Abreu J."/>
            <person name="Acer S.C."/>
            <person name="Aftuck L."/>
            <person name="Alexander A."/>
            <person name="An P."/>
            <person name="Anderson E."/>
            <person name="Anderson S."/>
            <person name="Arachi H."/>
            <person name="Azer M."/>
            <person name="Bachantsang P."/>
            <person name="Barry A."/>
            <person name="Bayul T."/>
            <person name="Berlin A."/>
            <person name="Bessette D."/>
            <person name="Bloom T."/>
            <person name="Blye J."/>
            <person name="Boguslavskiy L."/>
            <person name="Bonnet C."/>
            <person name="Boukhgalter B."/>
            <person name="Bourzgui I."/>
            <person name="Brown A."/>
            <person name="Cahill P."/>
            <person name="Channer S."/>
            <person name="Cheshatsang Y."/>
            <person name="Chuda L."/>
            <person name="Citroen M."/>
            <person name="Collymore A."/>
            <person name="Cooke P."/>
            <person name="Costello M."/>
            <person name="D'Aco K."/>
            <person name="Daza R."/>
            <person name="De Haan G."/>
            <person name="DeGray S."/>
            <person name="DeMaso C."/>
            <person name="Dhargay N."/>
            <person name="Dooley K."/>
            <person name="Dooley E."/>
            <person name="Doricent M."/>
            <person name="Dorje P."/>
            <person name="Dorjee K."/>
            <person name="Dupes A."/>
            <person name="Elong R."/>
            <person name="Falk J."/>
            <person name="Farina A."/>
            <person name="Faro S."/>
            <person name="Ferguson D."/>
            <person name="Fisher S."/>
            <person name="Foley C.D."/>
            <person name="Franke A."/>
            <person name="Friedrich D."/>
            <person name="Gadbois L."/>
            <person name="Gearin G."/>
            <person name="Gearin C.R."/>
            <person name="Giannoukos G."/>
            <person name="Goode T."/>
            <person name="Graham J."/>
            <person name="Grandbois E."/>
            <person name="Grewal S."/>
            <person name="Gyaltsen K."/>
            <person name="Hafez N."/>
            <person name="Hagos B."/>
            <person name="Hall J."/>
            <person name="Henson C."/>
            <person name="Hollinger A."/>
            <person name="Honan T."/>
            <person name="Huard M.D."/>
            <person name="Hughes L."/>
            <person name="Hurhula B."/>
            <person name="Husby M.E."/>
            <person name="Kamat A."/>
            <person name="Kanga B."/>
            <person name="Kashin S."/>
            <person name="Khazanovich D."/>
            <person name="Kisner P."/>
            <person name="Lance K."/>
            <person name="Lara M."/>
            <person name="Lee W."/>
            <person name="Lennon N."/>
            <person name="Letendre F."/>
            <person name="LeVine R."/>
            <person name="Lipovsky A."/>
            <person name="Liu X."/>
            <person name="Liu J."/>
            <person name="Liu S."/>
            <person name="Lokyitsang T."/>
            <person name="Lokyitsang Y."/>
            <person name="Lubonja R."/>
            <person name="Lui A."/>
            <person name="MacDonald P."/>
            <person name="Magnisalis V."/>
            <person name="Maru K."/>
            <person name="Matthews C."/>
            <person name="McCusker W."/>
            <person name="McDonough S."/>
            <person name="Mehta T."/>
            <person name="Meldrim J."/>
            <person name="Meneus L."/>
            <person name="Mihai O."/>
            <person name="Mihalev A."/>
            <person name="Mihova T."/>
            <person name="Mittelman R."/>
            <person name="Mlenga V."/>
            <person name="Montmayeur A."/>
            <person name="Mulrain L."/>
            <person name="Navidi A."/>
            <person name="Naylor J."/>
            <person name="Negash T."/>
            <person name="Nguyen T."/>
            <person name="Nguyen N."/>
            <person name="Nicol R."/>
            <person name="Norbu C."/>
            <person name="Norbu N."/>
            <person name="Novod N."/>
            <person name="O'Neill B."/>
            <person name="Osman S."/>
            <person name="Markiewicz E."/>
            <person name="Oyono O.L."/>
            <person name="Patti C."/>
            <person name="Phunkhang P."/>
            <person name="Pierre F."/>
            <person name="Priest M."/>
            <person name="Raghuraman S."/>
            <person name="Rege F."/>
            <person name="Reyes R."/>
            <person name="Rise C."/>
            <person name="Rogov P."/>
            <person name="Ross K."/>
            <person name="Ryan E."/>
            <person name="Settipalli S."/>
            <person name="Shea T."/>
            <person name="Sherpa N."/>
            <person name="Shi L."/>
            <person name="Shih D."/>
            <person name="Sparrow T."/>
            <person name="Spaulding J."/>
            <person name="Stalker J."/>
            <person name="Stange-Thomann N."/>
            <person name="Stavropoulos S."/>
            <person name="Stone C."/>
            <person name="Strader C."/>
            <person name="Tesfaye S."/>
            <person name="Thomson T."/>
            <person name="Thoulutsang Y."/>
            <person name="Thoulutsang D."/>
            <person name="Topham K."/>
            <person name="Topping I."/>
            <person name="Tsamla T."/>
            <person name="Vassiliev H."/>
            <person name="Vo A."/>
            <person name="Wangchuk T."/>
            <person name="Wangdi T."/>
            <person name="Weiand M."/>
            <person name="Wilkinson J."/>
            <person name="Wilson A."/>
            <person name="Yadav S."/>
            <person name="Young G."/>
            <person name="Yu Q."/>
            <person name="Zembek L."/>
            <person name="Zhong D."/>
            <person name="Zimmer A."/>
            <person name="Zwirko Z."/>
            <person name="Jaffe D.B."/>
            <person name="Alvarez P."/>
            <person name="Brockman W."/>
            <person name="Butler J."/>
            <person name="Chin C."/>
            <person name="Gnerre S."/>
            <person name="Grabherr M."/>
            <person name="Kleber M."/>
            <person name="Mauceli E."/>
            <person name="MacCallum I."/>
        </authorList>
    </citation>
    <scope>NUCLEOTIDE SEQUENCE [LARGE SCALE GENOMIC DNA]</scope>
    <source>
        <strain evidence="16">Tucson 15010-1051.87</strain>
    </source>
</reference>
<dbReference type="InterPro" id="IPR058866">
    <property type="entry name" value="GDPGP1_N"/>
</dbReference>
<evidence type="ECO:0000256" key="12">
    <source>
        <dbReference type="ARBA" id="ARBA00022801"/>
    </source>
</evidence>
<dbReference type="PANTHER" id="PTHR20884">
    <property type="entry name" value="GDP-D-GLUCOSE PHOSPHORYLASE 1"/>
    <property type="match status" value="1"/>
</dbReference>
<dbReference type="GO" id="GO:0005085">
    <property type="term" value="F:guanyl-nucleotide exchange factor activity"/>
    <property type="evidence" value="ECO:0007669"/>
    <property type="project" value="UniProtKB-KW"/>
</dbReference>
<evidence type="ECO:0000256" key="5">
    <source>
        <dbReference type="ARBA" id="ARBA00012507"/>
    </source>
</evidence>
<name>B4LFW3_DROVI</name>
<keyword evidence="9" id="KW-0808">Transferase</keyword>
<evidence type="ECO:0000313" key="15">
    <source>
        <dbReference type="EMBL" id="EDW69340.2"/>
    </source>
</evidence>
<dbReference type="InterPro" id="IPR026506">
    <property type="entry name" value="GDPGP"/>
</dbReference>
<evidence type="ECO:0000256" key="8">
    <source>
        <dbReference type="ARBA" id="ARBA00022658"/>
    </source>
</evidence>
<dbReference type="Proteomes" id="UP000008792">
    <property type="component" value="Unassembled WGS sequence"/>
</dbReference>
<dbReference type="InterPro" id="IPR058865">
    <property type="entry name" value="GDPGP1_C"/>
</dbReference>
<evidence type="ECO:0000256" key="1">
    <source>
        <dbReference type="ARBA" id="ARBA00000063"/>
    </source>
</evidence>
<dbReference type="eggNOG" id="KOG2720">
    <property type="taxonomic scope" value="Eukaryota"/>
</dbReference>
<organism evidence="15 16">
    <name type="scientific">Drosophila virilis</name>
    <name type="common">Fruit fly</name>
    <dbReference type="NCBI Taxonomy" id="7244"/>
    <lineage>
        <taxon>Eukaryota</taxon>
        <taxon>Metazoa</taxon>
        <taxon>Ecdysozoa</taxon>
        <taxon>Arthropoda</taxon>
        <taxon>Hexapoda</taxon>
        <taxon>Insecta</taxon>
        <taxon>Pterygota</taxon>
        <taxon>Neoptera</taxon>
        <taxon>Endopterygota</taxon>
        <taxon>Diptera</taxon>
        <taxon>Brachycera</taxon>
        <taxon>Muscomorpha</taxon>
        <taxon>Ephydroidea</taxon>
        <taxon>Drosophilidae</taxon>
        <taxon>Drosophila</taxon>
    </lineage>
</organism>
<keyword evidence="8" id="KW-0344">Guanine-nucleotide releasing factor</keyword>
<keyword evidence="7" id="KW-0963">Cytoplasm</keyword>
<proteinExistence type="inferred from homology"/>
<dbReference type="HOGENOM" id="CLU_041964_2_0_1"/>
<dbReference type="GO" id="GO:0000166">
    <property type="term" value="F:nucleotide binding"/>
    <property type="evidence" value="ECO:0007669"/>
    <property type="project" value="UniProtKB-KW"/>
</dbReference>
<keyword evidence="12" id="KW-0378">Hydrolase</keyword>
<evidence type="ECO:0000256" key="2">
    <source>
        <dbReference type="ARBA" id="ARBA00003049"/>
    </source>
</evidence>
<dbReference type="OrthoDB" id="417175at2759"/>
<dbReference type="EMBL" id="CH940647">
    <property type="protein sequence ID" value="EDW69340.2"/>
    <property type="molecule type" value="Genomic_DNA"/>
</dbReference>
<dbReference type="InParanoid" id="B4LFW3"/>